<accession>A0A7C8I3G9</accession>
<gene>
    <name evidence="5" type="ORF">BDV95DRAFT_596202</name>
</gene>
<evidence type="ECO:0000256" key="3">
    <source>
        <dbReference type="SAM" id="Phobius"/>
    </source>
</evidence>
<dbReference type="InterPro" id="IPR050645">
    <property type="entry name" value="Histidine_acid_phosphatase"/>
</dbReference>
<dbReference type="PANTHER" id="PTHR11567:SF127">
    <property type="entry name" value="HISTIDINE ACID PHOSPHATASE"/>
    <property type="match status" value="1"/>
</dbReference>
<keyword evidence="4" id="KW-0732">Signal</keyword>
<feature type="chain" id="PRO_5028864779" evidence="4">
    <location>
        <begin position="18"/>
        <end position="585"/>
    </location>
</feature>
<dbReference type="EMBL" id="JAADJZ010000015">
    <property type="protein sequence ID" value="KAF2869917.1"/>
    <property type="molecule type" value="Genomic_DNA"/>
</dbReference>
<keyword evidence="3" id="KW-1133">Transmembrane helix</keyword>
<organism evidence="5 6">
    <name type="scientific">Massariosphaeria phaeospora</name>
    <dbReference type="NCBI Taxonomy" id="100035"/>
    <lineage>
        <taxon>Eukaryota</taxon>
        <taxon>Fungi</taxon>
        <taxon>Dikarya</taxon>
        <taxon>Ascomycota</taxon>
        <taxon>Pezizomycotina</taxon>
        <taxon>Dothideomycetes</taxon>
        <taxon>Pleosporomycetidae</taxon>
        <taxon>Pleosporales</taxon>
        <taxon>Pleosporales incertae sedis</taxon>
        <taxon>Massariosphaeria</taxon>
    </lineage>
</organism>
<dbReference type="Pfam" id="PF00328">
    <property type="entry name" value="His_Phos_2"/>
    <property type="match status" value="1"/>
</dbReference>
<dbReference type="OrthoDB" id="258392at2759"/>
<dbReference type="Proteomes" id="UP000481861">
    <property type="component" value="Unassembled WGS sequence"/>
</dbReference>
<keyword evidence="3" id="KW-0812">Transmembrane</keyword>
<evidence type="ECO:0000256" key="1">
    <source>
        <dbReference type="ARBA" id="ARBA00005375"/>
    </source>
</evidence>
<feature type="compositionally biased region" description="Basic and acidic residues" evidence="2">
    <location>
        <begin position="575"/>
        <end position="585"/>
    </location>
</feature>
<evidence type="ECO:0000256" key="4">
    <source>
        <dbReference type="SAM" id="SignalP"/>
    </source>
</evidence>
<sequence length="585" mass="63793">MLALFLAVMAAAWLIEAADDMETYQVHAAVAFIRHGERTPLLSSDPAVLTPLGAQQMFTLGENLRSRYMVDEANGPDGLGVQHIAGMSPYVLNNNQLLIQTLDTPYLVSSAQALMQGLYPPFSVNTTRDGPVANLAGFFANGSAIQYPMGGYQYPNVQTVSALDPQSIYLAGDKRCPMSQQDSTKYFTTEHFSDTKEAKQSFYQSLDVDWFHGDIEKEQLDYLYALEVADYLTYANVHDSNATARLSNDSTFNGVHDQIQYLADEQAWYVWGNTSTSSSDSDLRAMAGKTLAALVLGQFKKVVANQGNTSNGGSEALTLLFGEHEPFISLLSLVMADRTTPGFRSIPQFGSAMIFELYTNSANKSWPSDTDSLWVSLRYHNGSDYSGSLQSYDMFNRPRSQMNMPWPEFQDMFSRIMVTVLSDWCEQCSSGAFFCRALDDSTLTISLADANSNQRGTVSPTIAGVIGAVVSLVVAGLLFAAAMLLGGMRVHRVVQRGKTSRLRGFKGSAKLASDADLNLAKNGVAPAGIAGFAPAKKSGHERIGSWELRQKEFGGKAGAEEQSPRESLEGIEAAMGRKVEPVERV</sequence>
<protein>
    <submittedName>
        <fullName evidence="5">Histidine phosphatase superfamily</fullName>
    </submittedName>
</protein>
<evidence type="ECO:0000313" key="6">
    <source>
        <dbReference type="Proteomes" id="UP000481861"/>
    </source>
</evidence>
<proteinExistence type="inferred from homology"/>
<feature type="region of interest" description="Disordered" evidence="2">
    <location>
        <begin position="549"/>
        <end position="585"/>
    </location>
</feature>
<keyword evidence="6" id="KW-1185">Reference proteome</keyword>
<dbReference type="InterPro" id="IPR029033">
    <property type="entry name" value="His_PPase_superfam"/>
</dbReference>
<feature type="signal peptide" evidence="4">
    <location>
        <begin position="1"/>
        <end position="17"/>
    </location>
</feature>
<comment type="similarity">
    <text evidence="1">Belongs to the histidine acid phosphatase family.</text>
</comment>
<dbReference type="InterPro" id="IPR000560">
    <property type="entry name" value="His_Pase_clade-2"/>
</dbReference>
<keyword evidence="3" id="KW-0472">Membrane</keyword>
<evidence type="ECO:0000313" key="5">
    <source>
        <dbReference type="EMBL" id="KAF2869917.1"/>
    </source>
</evidence>
<reference evidence="5 6" key="1">
    <citation type="submission" date="2020-01" db="EMBL/GenBank/DDBJ databases">
        <authorList>
            <consortium name="DOE Joint Genome Institute"/>
            <person name="Haridas S."/>
            <person name="Albert R."/>
            <person name="Binder M."/>
            <person name="Bloem J."/>
            <person name="Labutti K."/>
            <person name="Salamov A."/>
            <person name="Andreopoulos B."/>
            <person name="Baker S.E."/>
            <person name="Barry K."/>
            <person name="Bills G."/>
            <person name="Bluhm B.H."/>
            <person name="Cannon C."/>
            <person name="Castanera R."/>
            <person name="Culley D.E."/>
            <person name="Daum C."/>
            <person name="Ezra D."/>
            <person name="Gonzalez J.B."/>
            <person name="Henrissat B."/>
            <person name="Kuo A."/>
            <person name="Liang C."/>
            <person name="Lipzen A."/>
            <person name="Lutzoni F."/>
            <person name="Magnuson J."/>
            <person name="Mondo S."/>
            <person name="Nolan M."/>
            <person name="Ohm R."/>
            <person name="Pangilinan J."/>
            <person name="Park H.-J.H."/>
            <person name="Ramirez L."/>
            <person name="Alfaro M."/>
            <person name="Sun H."/>
            <person name="Tritt A."/>
            <person name="Yoshinaga Y."/>
            <person name="Zwiers L.-H.L."/>
            <person name="Turgeon B.G."/>
            <person name="Goodwin S.B."/>
            <person name="Spatafora J.W."/>
            <person name="Crous P.W."/>
            <person name="Grigoriev I.V."/>
        </authorList>
    </citation>
    <scope>NUCLEOTIDE SEQUENCE [LARGE SCALE GENOMIC DNA]</scope>
    <source>
        <strain evidence="5 6">CBS 611.86</strain>
    </source>
</reference>
<dbReference type="Gene3D" id="3.40.50.1240">
    <property type="entry name" value="Phosphoglycerate mutase-like"/>
    <property type="match status" value="1"/>
</dbReference>
<dbReference type="GO" id="GO:0016791">
    <property type="term" value="F:phosphatase activity"/>
    <property type="evidence" value="ECO:0007669"/>
    <property type="project" value="TreeGrafter"/>
</dbReference>
<dbReference type="AlphaFoldDB" id="A0A7C8I3G9"/>
<evidence type="ECO:0000256" key="2">
    <source>
        <dbReference type="SAM" id="MobiDB-lite"/>
    </source>
</evidence>
<dbReference type="CDD" id="cd07061">
    <property type="entry name" value="HP_HAP_like"/>
    <property type="match status" value="1"/>
</dbReference>
<feature type="compositionally biased region" description="Basic and acidic residues" evidence="2">
    <location>
        <begin position="549"/>
        <end position="568"/>
    </location>
</feature>
<dbReference type="PANTHER" id="PTHR11567">
    <property type="entry name" value="ACID PHOSPHATASE-RELATED"/>
    <property type="match status" value="1"/>
</dbReference>
<feature type="transmembrane region" description="Helical" evidence="3">
    <location>
        <begin position="462"/>
        <end position="486"/>
    </location>
</feature>
<comment type="caution">
    <text evidence="5">The sequence shown here is derived from an EMBL/GenBank/DDBJ whole genome shotgun (WGS) entry which is preliminary data.</text>
</comment>
<dbReference type="SUPFAM" id="SSF53254">
    <property type="entry name" value="Phosphoglycerate mutase-like"/>
    <property type="match status" value="1"/>
</dbReference>
<name>A0A7C8I3G9_9PLEO</name>